<evidence type="ECO:0000256" key="2">
    <source>
        <dbReference type="ARBA" id="ARBA00022448"/>
    </source>
</evidence>
<dbReference type="InterPro" id="IPR020846">
    <property type="entry name" value="MFS_dom"/>
</dbReference>
<feature type="transmembrane region" description="Helical" evidence="6">
    <location>
        <begin position="377"/>
        <end position="394"/>
    </location>
</feature>
<dbReference type="EMBL" id="QAPG01001807">
    <property type="protein sequence ID" value="TDZ27685.1"/>
    <property type="molecule type" value="Genomic_DNA"/>
</dbReference>
<keyword evidence="4 6" id="KW-1133">Transmembrane helix</keyword>
<keyword evidence="5 6" id="KW-0472">Membrane</keyword>
<evidence type="ECO:0000256" key="3">
    <source>
        <dbReference type="ARBA" id="ARBA00022692"/>
    </source>
</evidence>
<dbReference type="Gene3D" id="1.20.1250.20">
    <property type="entry name" value="MFS general substrate transporter like domains"/>
    <property type="match status" value="2"/>
</dbReference>
<evidence type="ECO:0000256" key="1">
    <source>
        <dbReference type="ARBA" id="ARBA00004141"/>
    </source>
</evidence>
<evidence type="ECO:0000256" key="4">
    <source>
        <dbReference type="ARBA" id="ARBA00022989"/>
    </source>
</evidence>
<accession>A0A4R8PY77</accession>
<dbReference type="InterPro" id="IPR036259">
    <property type="entry name" value="MFS_trans_sf"/>
</dbReference>
<keyword evidence="2" id="KW-0813">Transport</keyword>
<feature type="transmembrane region" description="Helical" evidence="6">
    <location>
        <begin position="702"/>
        <end position="723"/>
    </location>
</feature>
<evidence type="ECO:0000313" key="9">
    <source>
        <dbReference type="Proteomes" id="UP000295083"/>
    </source>
</evidence>
<dbReference type="AlphaFoldDB" id="A0A4R8PY77"/>
<dbReference type="FunFam" id="1.20.1250.20:FF:000013">
    <property type="entry name" value="MFS general substrate transporter"/>
    <property type="match status" value="1"/>
</dbReference>
<evidence type="ECO:0000256" key="5">
    <source>
        <dbReference type="ARBA" id="ARBA00023136"/>
    </source>
</evidence>
<feature type="transmembrane region" description="Helical" evidence="6">
    <location>
        <begin position="509"/>
        <end position="531"/>
    </location>
</feature>
<reference evidence="8 9" key="1">
    <citation type="submission" date="2018-11" db="EMBL/GenBank/DDBJ databases">
        <title>Genome sequence and assembly of Colletotrichum spinosum.</title>
        <authorList>
            <person name="Gan P."/>
            <person name="Shirasu K."/>
        </authorList>
    </citation>
    <scope>NUCLEOTIDE SEQUENCE [LARGE SCALE GENOMIC DNA]</scope>
    <source>
        <strain evidence="8 9">CBS 515.97</strain>
    </source>
</reference>
<comment type="subcellular location">
    <subcellularLocation>
        <location evidence="1">Membrane</location>
        <topology evidence="1">Multi-pass membrane protein</topology>
    </subcellularLocation>
</comment>
<evidence type="ECO:0000256" key="6">
    <source>
        <dbReference type="SAM" id="Phobius"/>
    </source>
</evidence>
<sequence length="809" mass="90524">MDTPKSYHFGVEIEAIAAPLRVRHPLTRRYYYKKLADAIESYGSTATADRLSEDHRKYPAHYRSWWITADASLGEPQHPLIALEAVSPVLATSDDWENKVQLFWAAFGRVFHGPSDSALCGSHVHVSPSPSGRFTLPQLKRIAYGVVFFEPLVEQLLPRDRRGNVFCTPNTRRSAGLSGLTRSRRPPCEGGLRNVRLEIEGLRTPRAVRDLMQQSSPREPGDRFVLWNFDNVLPSRSGTVEFRGGRGLREATVSVRWVSFVTAFIHLCLYEDIYTTYGGTRPSMSSFWASVRRAAGKLGSKRGLPDEWDVMAEFTRYQMAEPRTSDEGKADVAQMERVLTNGSAGGPDKPAAQDGKVDEFGAHTKTDPKEIALVKKIDWYILPILWVMYFLNFLDRNAMINGKLNSLSKDLNLKGTQYNTCVSILFVGYLCGQVPSNMILNRVRPSWYMAGFMMAWSIISLLTYKAHDYKTMLVCRFLLGITEAPFYPGALYMLSIFYTRKEIATRMAIFYTGNMLASAFSGLIAAGIFAGLDGKHGLAGWQWLFIIQGAVSIGVAFGAFYFLPNAPLQTRWLTPEQRQMAHRRIFDDTTDRREGGTSVWKGLREACSDWRTWVFCLMDNLHLSANGFKNFLPSVVKTLNYNTTITLVLTCPPYILAGILSIVVSHSSGRFNERTWHATVSKLVACAGFAMAVATLNTTVRYVGIMIFVGATYGVNNIILGWTASVLGQTDEKKAVAIAMANTFGNLASVYTPYLWPDSDEPRYLKAMLASIGFSLGVVACAWVMRFALRRQNRKMLASSDGVTNLYVY</sequence>
<feature type="transmembrane region" description="Helical" evidence="6">
    <location>
        <begin position="735"/>
        <end position="756"/>
    </location>
</feature>
<keyword evidence="3 6" id="KW-0812">Transmembrane</keyword>
<dbReference type="InterPro" id="IPR022025">
    <property type="entry name" value="Amidoligase_2"/>
</dbReference>
<feature type="transmembrane region" description="Helical" evidence="6">
    <location>
        <begin position="641"/>
        <end position="664"/>
    </location>
</feature>
<dbReference type="GO" id="GO:0022857">
    <property type="term" value="F:transmembrane transporter activity"/>
    <property type="evidence" value="ECO:0007669"/>
    <property type="project" value="InterPro"/>
</dbReference>
<dbReference type="GO" id="GO:0016020">
    <property type="term" value="C:membrane"/>
    <property type="evidence" value="ECO:0007669"/>
    <property type="project" value="UniProtKB-SubCell"/>
</dbReference>
<dbReference type="PROSITE" id="PS50850">
    <property type="entry name" value="MFS"/>
    <property type="match status" value="1"/>
</dbReference>
<evidence type="ECO:0000313" key="8">
    <source>
        <dbReference type="EMBL" id="TDZ27685.1"/>
    </source>
</evidence>
<feature type="transmembrane region" description="Helical" evidence="6">
    <location>
        <begin position="543"/>
        <end position="563"/>
    </location>
</feature>
<evidence type="ECO:0000259" key="7">
    <source>
        <dbReference type="PROSITE" id="PS50850"/>
    </source>
</evidence>
<dbReference type="PANTHER" id="PTHR43791">
    <property type="entry name" value="PERMEASE-RELATED"/>
    <property type="match status" value="1"/>
</dbReference>
<proteinExistence type="predicted"/>
<dbReference type="FunFam" id="1.20.1250.20:FF:000057">
    <property type="entry name" value="MFS general substrate transporter"/>
    <property type="match status" value="1"/>
</dbReference>
<feature type="domain" description="Major facilitator superfamily (MFS) profile" evidence="7">
    <location>
        <begin position="381"/>
        <end position="794"/>
    </location>
</feature>
<gene>
    <name evidence="8" type="ORF">C8035_v009498</name>
</gene>
<dbReference type="SUPFAM" id="SSF103473">
    <property type="entry name" value="MFS general substrate transporter"/>
    <property type="match status" value="1"/>
</dbReference>
<dbReference type="PANTHER" id="PTHR43791:SF84">
    <property type="entry name" value="TRANSPORTER, PUTATIVE (AFU_ORTHOLOGUE AFUA_3G09170)-RELATED"/>
    <property type="match status" value="1"/>
</dbReference>
<keyword evidence="9" id="KW-1185">Reference proteome</keyword>
<organism evidence="8 9">
    <name type="scientific">Colletotrichum spinosum</name>
    <dbReference type="NCBI Taxonomy" id="1347390"/>
    <lineage>
        <taxon>Eukaryota</taxon>
        <taxon>Fungi</taxon>
        <taxon>Dikarya</taxon>
        <taxon>Ascomycota</taxon>
        <taxon>Pezizomycotina</taxon>
        <taxon>Sordariomycetes</taxon>
        <taxon>Hypocreomycetidae</taxon>
        <taxon>Glomerellales</taxon>
        <taxon>Glomerellaceae</taxon>
        <taxon>Colletotrichum</taxon>
        <taxon>Colletotrichum orbiculare species complex</taxon>
    </lineage>
</organism>
<comment type="caution">
    <text evidence="8">The sequence shown here is derived from an EMBL/GenBank/DDBJ whole genome shotgun (WGS) entry which is preliminary data.</text>
</comment>
<dbReference type="InterPro" id="IPR011701">
    <property type="entry name" value="MFS"/>
</dbReference>
<name>A0A4R8PY77_9PEZI</name>
<protein>
    <submittedName>
        <fullName evidence="8">Putative transporter</fullName>
    </submittedName>
</protein>
<feature type="transmembrane region" description="Helical" evidence="6">
    <location>
        <begin position="447"/>
        <end position="464"/>
    </location>
</feature>
<feature type="transmembrane region" description="Helical" evidence="6">
    <location>
        <begin position="768"/>
        <end position="789"/>
    </location>
</feature>
<feature type="transmembrane region" description="Helical" evidence="6">
    <location>
        <begin position="476"/>
        <end position="497"/>
    </location>
</feature>
<dbReference type="Proteomes" id="UP000295083">
    <property type="component" value="Unassembled WGS sequence"/>
</dbReference>
<dbReference type="Pfam" id="PF07690">
    <property type="entry name" value="MFS_1"/>
    <property type="match status" value="1"/>
</dbReference>
<dbReference type="Pfam" id="PF12224">
    <property type="entry name" value="Amidoligase_2"/>
    <property type="match status" value="1"/>
</dbReference>